<dbReference type="GO" id="GO:0003700">
    <property type="term" value="F:DNA-binding transcription factor activity"/>
    <property type="evidence" value="ECO:0007669"/>
    <property type="project" value="InterPro"/>
</dbReference>
<keyword evidence="2" id="KW-0238">DNA-binding</keyword>
<dbReference type="EMBL" id="WTUX01000022">
    <property type="protein sequence ID" value="MZR15140.1"/>
    <property type="molecule type" value="Genomic_DNA"/>
</dbReference>
<dbReference type="InterPro" id="IPR023187">
    <property type="entry name" value="Tscrpt_reg_MarR-type_CS"/>
</dbReference>
<accession>A0A845M468</accession>
<dbReference type="RefSeq" id="WP_161353563.1">
    <property type="nucleotide sequence ID" value="NZ_WTUX01000022.1"/>
</dbReference>
<dbReference type="SUPFAM" id="SSF46785">
    <property type="entry name" value="Winged helix' DNA-binding domain"/>
    <property type="match status" value="1"/>
</dbReference>
<dbReference type="PANTHER" id="PTHR33164">
    <property type="entry name" value="TRANSCRIPTIONAL REGULATOR, MARR FAMILY"/>
    <property type="match status" value="1"/>
</dbReference>
<organism evidence="5 6">
    <name type="scientific">Maritimibacter harenae</name>
    <dbReference type="NCBI Taxonomy" id="2606218"/>
    <lineage>
        <taxon>Bacteria</taxon>
        <taxon>Pseudomonadati</taxon>
        <taxon>Pseudomonadota</taxon>
        <taxon>Alphaproteobacteria</taxon>
        <taxon>Rhodobacterales</taxon>
        <taxon>Roseobacteraceae</taxon>
        <taxon>Maritimibacter</taxon>
    </lineage>
</organism>
<dbReference type="InterPro" id="IPR036388">
    <property type="entry name" value="WH-like_DNA-bd_sf"/>
</dbReference>
<keyword evidence="6" id="KW-1185">Reference proteome</keyword>
<feature type="domain" description="HTH marR-type" evidence="4">
    <location>
        <begin position="14"/>
        <end position="149"/>
    </location>
</feature>
<dbReference type="Gene3D" id="1.10.10.10">
    <property type="entry name" value="Winged helix-like DNA-binding domain superfamily/Winged helix DNA-binding domain"/>
    <property type="match status" value="1"/>
</dbReference>
<keyword evidence="3" id="KW-0804">Transcription</keyword>
<keyword evidence="1" id="KW-0805">Transcription regulation</keyword>
<dbReference type="PANTHER" id="PTHR33164:SF44">
    <property type="entry name" value="TRANSCRIPTIONAL REGULATORY PROTEIN"/>
    <property type="match status" value="1"/>
</dbReference>
<dbReference type="GO" id="GO:0006950">
    <property type="term" value="P:response to stress"/>
    <property type="evidence" value="ECO:0007669"/>
    <property type="project" value="TreeGrafter"/>
</dbReference>
<dbReference type="SMART" id="SM00347">
    <property type="entry name" value="HTH_MARR"/>
    <property type="match status" value="1"/>
</dbReference>
<dbReference type="InterPro" id="IPR036390">
    <property type="entry name" value="WH_DNA-bd_sf"/>
</dbReference>
<dbReference type="AlphaFoldDB" id="A0A845M468"/>
<dbReference type="PROSITE" id="PS01117">
    <property type="entry name" value="HTH_MARR_1"/>
    <property type="match status" value="1"/>
</dbReference>
<protein>
    <submittedName>
        <fullName evidence="5">MarR family transcriptional regulator</fullName>
    </submittedName>
</protein>
<dbReference type="Pfam" id="PF12802">
    <property type="entry name" value="MarR_2"/>
    <property type="match status" value="1"/>
</dbReference>
<dbReference type="Proteomes" id="UP000467322">
    <property type="component" value="Unassembled WGS sequence"/>
</dbReference>
<dbReference type="GO" id="GO:0003677">
    <property type="term" value="F:DNA binding"/>
    <property type="evidence" value="ECO:0007669"/>
    <property type="project" value="UniProtKB-KW"/>
</dbReference>
<evidence type="ECO:0000256" key="3">
    <source>
        <dbReference type="ARBA" id="ARBA00023163"/>
    </source>
</evidence>
<evidence type="ECO:0000259" key="4">
    <source>
        <dbReference type="PROSITE" id="PS50995"/>
    </source>
</evidence>
<reference evidence="5 6" key="1">
    <citation type="submission" date="2019-12" db="EMBL/GenBank/DDBJ databases">
        <title>Maritimibacter sp. nov. sp. isolated from sea sand.</title>
        <authorList>
            <person name="Kim J."/>
            <person name="Jeong S.E."/>
            <person name="Jung H.S."/>
            <person name="Jeon C.O."/>
        </authorList>
    </citation>
    <scope>NUCLEOTIDE SEQUENCE [LARGE SCALE GENOMIC DNA]</scope>
    <source>
        <strain evidence="5 6">DP07</strain>
    </source>
</reference>
<evidence type="ECO:0000256" key="1">
    <source>
        <dbReference type="ARBA" id="ARBA00023015"/>
    </source>
</evidence>
<evidence type="ECO:0000313" key="5">
    <source>
        <dbReference type="EMBL" id="MZR15140.1"/>
    </source>
</evidence>
<dbReference type="InterPro" id="IPR000835">
    <property type="entry name" value="HTH_MarR-typ"/>
</dbReference>
<comment type="caution">
    <text evidence="5">The sequence shown here is derived from an EMBL/GenBank/DDBJ whole genome shotgun (WGS) entry which is preliminary data.</text>
</comment>
<name>A0A845M468_9RHOB</name>
<proteinExistence type="predicted"/>
<evidence type="ECO:0000313" key="6">
    <source>
        <dbReference type="Proteomes" id="UP000467322"/>
    </source>
</evidence>
<dbReference type="InterPro" id="IPR039422">
    <property type="entry name" value="MarR/SlyA-like"/>
</dbReference>
<gene>
    <name evidence="5" type="ORF">GQE99_19145</name>
</gene>
<sequence length="163" mass="18719">MDERRGPHLLFLTDEQLKKGIEAMYFAYRGFTADPDRILEKYGYGRAHHRAIHFIHRSPGTTVNNLLAILGVTKQSLNRVLRTLVEDGLVDSRVGTRDKRERHLTLTEAGRAFEAELSDAQRARMRAAYREVGPEAVDGFRKVLEAMMDPDMRRHFNALKDPD</sequence>
<evidence type="ECO:0000256" key="2">
    <source>
        <dbReference type="ARBA" id="ARBA00023125"/>
    </source>
</evidence>
<dbReference type="PROSITE" id="PS50995">
    <property type="entry name" value="HTH_MARR_2"/>
    <property type="match status" value="1"/>
</dbReference>